<name>A0A6J0C4A0_NEOLC</name>
<evidence type="ECO:0000313" key="5">
    <source>
        <dbReference type="RefSeq" id="XP_015521224.1"/>
    </source>
</evidence>
<dbReference type="KEGG" id="nlo:107225312"/>
<dbReference type="PANTHER" id="PTHR28032">
    <property type="entry name" value="FI02826P"/>
    <property type="match status" value="1"/>
</dbReference>
<accession>A0A6J0C4A0</accession>
<evidence type="ECO:0000313" key="9">
    <source>
        <dbReference type="RefSeq" id="XP_046599835.1"/>
    </source>
</evidence>
<comment type="subcellular location">
    <subcellularLocation>
        <location evidence="1">Nucleus</location>
    </subcellularLocation>
</comment>
<dbReference type="OrthoDB" id="10061064at2759"/>
<dbReference type="Proteomes" id="UP000829291">
    <property type="component" value="Chromosome 6"/>
</dbReference>
<evidence type="ECO:0000256" key="1">
    <source>
        <dbReference type="ARBA" id="ARBA00004123"/>
    </source>
</evidence>
<evidence type="ECO:0000256" key="3">
    <source>
        <dbReference type="ARBA" id="ARBA00023242"/>
    </source>
</evidence>
<proteinExistence type="inferred from homology"/>
<dbReference type="AlphaFoldDB" id="A0A6J0C4A0"/>
<gene>
    <name evidence="5 6 7 8 9" type="primary">LOC107225312</name>
</gene>
<dbReference type="RefSeq" id="XP_046599835.1">
    <property type="nucleotide sequence ID" value="XM_046743879.1"/>
</dbReference>
<protein>
    <submittedName>
        <fullName evidence="5 6 7">Uncharacterized protein LOC107225312</fullName>
    </submittedName>
</protein>
<dbReference type="GeneID" id="107225312"/>
<dbReference type="RefSeq" id="XP_046599833.1">
    <property type="nucleotide sequence ID" value="XM_046743877.1"/>
</dbReference>
<keyword evidence="3" id="KW-0539">Nucleus</keyword>
<keyword evidence="4" id="KW-1185">Reference proteome</keyword>
<comment type="similarity">
    <text evidence="2">Belongs to the cut8/STS1 family.</text>
</comment>
<dbReference type="GO" id="GO:0031965">
    <property type="term" value="C:nuclear membrane"/>
    <property type="evidence" value="ECO:0007669"/>
    <property type="project" value="TreeGrafter"/>
</dbReference>
<sequence>MNTPNRDFLRRPDGVRRRSARQALAVIPDMAGLAVSPGEVITLDANAVDNLANSRPGLDSWSPAPSPDELVIQKRGRRRKTIVWSPDVDARKRDSLFSLSSRDRTPVKSPTKSNIMLRSTPRKRLMLGDSNEQQLNTPEKQMKVPTESCNVAPTILEYEIRNRRHVTTLVNDLLKGLSNEQLVKIIMNLISMQEGGSLSSDGPLREVILKQIPMVDIKPLEERLKSLRTNIHASLSSTIDAMNYSDVTVHLDAYQAALVNQGKLLVESQHWISVMEYIFSAWAISKEIPNWEHNGLKNVSRSCFKALACFCAAALQRGKFQPQRLEIYVNQLERMSTDCEDLRLCLQVAKDKVLSNAEK</sequence>
<dbReference type="InterPro" id="IPR038422">
    <property type="entry name" value="Cut8/Sts1_sf"/>
</dbReference>
<reference evidence="5" key="1">
    <citation type="submission" date="2025-04" db="UniProtKB">
        <authorList>
            <consortium name="RefSeq"/>
        </authorList>
    </citation>
    <scope>IDENTIFICATION</scope>
    <source>
        <tissue evidence="6 7">Thorax and Abdomen</tissue>
        <tissue evidence="5">Whole body</tissue>
    </source>
</reference>
<dbReference type="RefSeq" id="XP_015521224.1">
    <property type="nucleotide sequence ID" value="XM_015665738.1"/>
</dbReference>
<dbReference type="Pfam" id="PF08559">
    <property type="entry name" value="Cut8"/>
    <property type="match status" value="1"/>
</dbReference>
<evidence type="ECO:0000313" key="6">
    <source>
        <dbReference type="RefSeq" id="XP_046599832.1"/>
    </source>
</evidence>
<dbReference type="GO" id="GO:0071630">
    <property type="term" value="P:nuclear protein quality control by the ubiquitin-proteasome system"/>
    <property type="evidence" value="ECO:0007669"/>
    <property type="project" value="InterPro"/>
</dbReference>
<evidence type="ECO:0000313" key="7">
    <source>
        <dbReference type="RefSeq" id="XP_046599833.1"/>
    </source>
</evidence>
<dbReference type="GO" id="GO:0031144">
    <property type="term" value="P:proteasome localization"/>
    <property type="evidence" value="ECO:0007669"/>
    <property type="project" value="InterPro"/>
</dbReference>
<dbReference type="RefSeq" id="XP_046599834.1">
    <property type="nucleotide sequence ID" value="XM_046743878.1"/>
</dbReference>
<organism evidence="4 5">
    <name type="scientific">Neodiprion lecontei</name>
    <name type="common">Redheaded pine sawfly</name>
    <dbReference type="NCBI Taxonomy" id="441921"/>
    <lineage>
        <taxon>Eukaryota</taxon>
        <taxon>Metazoa</taxon>
        <taxon>Ecdysozoa</taxon>
        <taxon>Arthropoda</taxon>
        <taxon>Hexapoda</taxon>
        <taxon>Insecta</taxon>
        <taxon>Pterygota</taxon>
        <taxon>Neoptera</taxon>
        <taxon>Endopterygota</taxon>
        <taxon>Hymenoptera</taxon>
        <taxon>Tenthredinoidea</taxon>
        <taxon>Diprionidae</taxon>
        <taxon>Diprioninae</taxon>
        <taxon>Neodiprion</taxon>
    </lineage>
</organism>
<evidence type="ECO:0000313" key="4">
    <source>
        <dbReference type="Proteomes" id="UP000829291"/>
    </source>
</evidence>
<dbReference type="PANTHER" id="PTHR28032:SF1">
    <property type="entry name" value="FI02826P"/>
    <property type="match status" value="1"/>
</dbReference>
<evidence type="ECO:0000256" key="2">
    <source>
        <dbReference type="ARBA" id="ARBA00006199"/>
    </source>
</evidence>
<dbReference type="RefSeq" id="XP_046599832.1">
    <property type="nucleotide sequence ID" value="XM_046743876.1"/>
</dbReference>
<dbReference type="GO" id="GO:0070628">
    <property type="term" value="F:proteasome binding"/>
    <property type="evidence" value="ECO:0007669"/>
    <property type="project" value="TreeGrafter"/>
</dbReference>
<evidence type="ECO:0000313" key="8">
    <source>
        <dbReference type="RefSeq" id="XP_046599834.1"/>
    </source>
</evidence>
<dbReference type="Gene3D" id="1.20.58.1590">
    <property type="entry name" value="Tethering factor for nuclear proteasome Cut8/Sts1"/>
    <property type="match status" value="1"/>
</dbReference>
<dbReference type="InterPro" id="IPR013868">
    <property type="entry name" value="Cut8/Sts1_fam"/>
</dbReference>